<dbReference type="SMART" id="SM00005">
    <property type="entry name" value="DEATH"/>
    <property type="match status" value="1"/>
</dbReference>
<evidence type="ECO:0000256" key="1">
    <source>
        <dbReference type="ARBA" id="ARBA00022737"/>
    </source>
</evidence>
<evidence type="ECO:0000259" key="4">
    <source>
        <dbReference type="PROSITE" id="PS50017"/>
    </source>
</evidence>
<dbReference type="InterPro" id="IPR002110">
    <property type="entry name" value="Ankyrin_rpt"/>
</dbReference>
<accession>A0A7I8WD58</accession>
<evidence type="ECO:0000313" key="5">
    <source>
        <dbReference type="EMBL" id="CAD5126099.1"/>
    </source>
</evidence>
<evidence type="ECO:0000256" key="3">
    <source>
        <dbReference type="SAM" id="MobiDB-lite"/>
    </source>
</evidence>
<dbReference type="InterPro" id="IPR000488">
    <property type="entry name" value="Death_dom"/>
</dbReference>
<proteinExistence type="predicted"/>
<dbReference type="SMART" id="SM00248">
    <property type="entry name" value="ANK"/>
    <property type="match status" value="4"/>
</dbReference>
<keyword evidence="2" id="KW-0040">ANK repeat</keyword>
<dbReference type="Pfam" id="PF00531">
    <property type="entry name" value="Death"/>
    <property type="match status" value="1"/>
</dbReference>
<dbReference type="SUPFAM" id="SSF48403">
    <property type="entry name" value="Ankyrin repeat"/>
    <property type="match status" value="1"/>
</dbReference>
<dbReference type="InterPro" id="IPR036770">
    <property type="entry name" value="Ankyrin_rpt-contain_sf"/>
</dbReference>
<dbReference type="AlphaFoldDB" id="A0A7I8WD58"/>
<dbReference type="Gene3D" id="1.10.533.10">
    <property type="entry name" value="Death Domain, Fas"/>
    <property type="match status" value="1"/>
</dbReference>
<dbReference type="CDD" id="cd01670">
    <property type="entry name" value="Death"/>
    <property type="match status" value="1"/>
</dbReference>
<name>A0A7I8WD58_9ANNE</name>
<reference evidence="5 6" key="1">
    <citation type="submission" date="2020-08" db="EMBL/GenBank/DDBJ databases">
        <authorList>
            <person name="Hejnol A."/>
        </authorList>
    </citation>
    <scope>NUCLEOTIDE SEQUENCE [LARGE SCALE GENOMIC DNA]</scope>
</reference>
<evidence type="ECO:0000256" key="2">
    <source>
        <dbReference type="ARBA" id="ARBA00023043"/>
    </source>
</evidence>
<dbReference type="EMBL" id="CAJFCJ010000032">
    <property type="protein sequence ID" value="CAD5126099.1"/>
    <property type="molecule type" value="Genomic_DNA"/>
</dbReference>
<dbReference type="Gene3D" id="1.25.40.20">
    <property type="entry name" value="Ankyrin repeat-containing domain"/>
    <property type="match status" value="1"/>
</dbReference>
<organism evidence="5 6">
    <name type="scientific">Dimorphilus gyrociliatus</name>
    <dbReference type="NCBI Taxonomy" id="2664684"/>
    <lineage>
        <taxon>Eukaryota</taxon>
        <taxon>Metazoa</taxon>
        <taxon>Spiralia</taxon>
        <taxon>Lophotrochozoa</taxon>
        <taxon>Annelida</taxon>
        <taxon>Polychaeta</taxon>
        <taxon>Polychaeta incertae sedis</taxon>
        <taxon>Dinophilidae</taxon>
        <taxon>Dimorphilus</taxon>
    </lineage>
</organism>
<dbReference type="InterPro" id="IPR011029">
    <property type="entry name" value="DEATH-like_dom_sf"/>
</dbReference>
<comment type="caution">
    <text evidence="5">The sequence shown here is derived from an EMBL/GenBank/DDBJ whole genome shotgun (WGS) entry which is preliminary data.</text>
</comment>
<dbReference type="PROSITE" id="PS50017">
    <property type="entry name" value="DEATH_DOMAIN"/>
    <property type="match status" value="1"/>
</dbReference>
<dbReference type="Proteomes" id="UP000549394">
    <property type="component" value="Unassembled WGS sequence"/>
</dbReference>
<gene>
    <name evidence="5" type="ORF">DGYR_LOCUS13377</name>
</gene>
<keyword evidence="6" id="KW-1185">Reference proteome</keyword>
<dbReference type="PANTHER" id="PTHR24198:SF194">
    <property type="entry name" value="INVERSIN-A"/>
    <property type="match status" value="1"/>
</dbReference>
<dbReference type="SUPFAM" id="SSF47986">
    <property type="entry name" value="DEATH domain"/>
    <property type="match status" value="1"/>
</dbReference>
<feature type="domain" description="Death" evidence="4">
    <location>
        <begin position="380"/>
        <end position="464"/>
    </location>
</feature>
<dbReference type="OrthoDB" id="6074335at2759"/>
<keyword evidence="1" id="KW-0677">Repeat</keyword>
<dbReference type="Pfam" id="PF12796">
    <property type="entry name" value="Ank_2"/>
    <property type="match status" value="1"/>
</dbReference>
<evidence type="ECO:0000313" key="6">
    <source>
        <dbReference type="Proteomes" id="UP000549394"/>
    </source>
</evidence>
<dbReference type="PANTHER" id="PTHR24198">
    <property type="entry name" value="ANKYRIN REPEAT AND PROTEIN KINASE DOMAIN-CONTAINING PROTEIN"/>
    <property type="match status" value="1"/>
</dbReference>
<sequence length="469" mass="53151">MATAKEEKFSKDVYQIFLIVLTNDRNQLEKYLNYWTTDYTRSILSEEVRLLTLKDSLLKGSEIVLKLQTCNIESLTSTHLAAYKGYDDLLTTLLTNDEALLNIRLKNSDIGLLHLASFGGHISTVVLLVEVFQVDIEDRDKCGWRPLHFASCGGHFQLVKTLVSEKGAICDARDEDGATAAFRALVNGFGTIANFLTDRQNVPDVLIEAELNERTLEKSRRASEPSYRAFSKKDRQISTSPEFSKSAKYRTVRQLIRDEVRNLKLKEQGQGEEKEETYSEPINEMLLENVGENTLKEIVQHEIKNINDDTNDDPIYASIDEDLLSTGPVNIAPPVPPRRNSSKTSMEESEDELPILLTESMKFPTMRSNCESLQACIQRLSRNLGDQWRHLARALPIEKGGTNKVNNRIKAIERKYPDNEVKQAESALAEWRINAGRSASTEVLIDALETAKLDKYLPIIYETLCEDYP</sequence>
<protein>
    <submittedName>
        <fullName evidence="5">DgyrCDS14270</fullName>
    </submittedName>
</protein>
<feature type="region of interest" description="Disordered" evidence="3">
    <location>
        <begin position="327"/>
        <end position="352"/>
    </location>
</feature>
<dbReference type="GO" id="GO:0007165">
    <property type="term" value="P:signal transduction"/>
    <property type="evidence" value="ECO:0007669"/>
    <property type="project" value="InterPro"/>
</dbReference>